<organism evidence="2 3">
    <name type="scientific">Streptosporangium jomthongense</name>
    <dbReference type="NCBI Taxonomy" id="1193683"/>
    <lineage>
        <taxon>Bacteria</taxon>
        <taxon>Bacillati</taxon>
        <taxon>Actinomycetota</taxon>
        <taxon>Actinomycetes</taxon>
        <taxon>Streptosporangiales</taxon>
        <taxon>Streptosporangiaceae</taxon>
        <taxon>Streptosporangium</taxon>
    </lineage>
</organism>
<name>A0ABV8F0P8_9ACTN</name>
<gene>
    <name evidence="2" type="ORF">ACFOYY_12200</name>
</gene>
<comment type="caution">
    <text evidence="2">The sequence shown here is derived from an EMBL/GenBank/DDBJ whole genome shotgun (WGS) entry which is preliminary data.</text>
</comment>
<accession>A0ABV8F0P8</accession>
<sequence length="194" mass="20296">MVTIVHGTSAWTPAVRAAGLLNDELASRGVKGDVHGGYGLALVSVHGDLVVWTDGTVYRWWAGHLSRRTGRRLYAVYGVDNPATVARGVMLRYVELDGGQDGEYDGGYGGDHSGEHGDGQAGRPGERRPSFAPPPDRTVPPPGRALRGPVTGDRPEEPPSPALSRPPAVSGVMLAAGVAPGVTDGSRPRPVPVR</sequence>
<feature type="compositionally biased region" description="Pro residues" evidence="1">
    <location>
        <begin position="131"/>
        <end position="143"/>
    </location>
</feature>
<dbReference type="RefSeq" id="WP_386189829.1">
    <property type="nucleotide sequence ID" value="NZ_JBHSBC010000012.1"/>
</dbReference>
<protein>
    <submittedName>
        <fullName evidence="2">Uncharacterized protein</fullName>
    </submittedName>
</protein>
<feature type="region of interest" description="Disordered" evidence="1">
    <location>
        <begin position="102"/>
        <end position="171"/>
    </location>
</feature>
<dbReference type="Proteomes" id="UP001595698">
    <property type="component" value="Unassembled WGS sequence"/>
</dbReference>
<dbReference type="EMBL" id="JBHSBC010000012">
    <property type="protein sequence ID" value="MFC3980888.1"/>
    <property type="molecule type" value="Genomic_DNA"/>
</dbReference>
<evidence type="ECO:0000313" key="3">
    <source>
        <dbReference type="Proteomes" id="UP001595698"/>
    </source>
</evidence>
<reference evidence="3" key="1">
    <citation type="journal article" date="2019" name="Int. J. Syst. Evol. Microbiol.">
        <title>The Global Catalogue of Microorganisms (GCM) 10K type strain sequencing project: providing services to taxonomists for standard genome sequencing and annotation.</title>
        <authorList>
            <consortium name="The Broad Institute Genomics Platform"/>
            <consortium name="The Broad Institute Genome Sequencing Center for Infectious Disease"/>
            <person name="Wu L."/>
            <person name="Ma J."/>
        </authorList>
    </citation>
    <scope>NUCLEOTIDE SEQUENCE [LARGE SCALE GENOMIC DNA]</scope>
    <source>
        <strain evidence="3">TBRC 7912</strain>
    </source>
</reference>
<evidence type="ECO:0000256" key="1">
    <source>
        <dbReference type="SAM" id="MobiDB-lite"/>
    </source>
</evidence>
<evidence type="ECO:0000313" key="2">
    <source>
        <dbReference type="EMBL" id="MFC3980888.1"/>
    </source>
</evidence>
<proteinExistence type="predicted"/>
<keyword evidence="3" id="KW-1185">Reference proteome</keyword>
<feature type="compositionally biased region" description="Basic and acidic residues" evidence="1">
    <location>
        <begin position="112"/>
        <end position="129"/>
    </location>
</feature>